<reference evidence="1 2" key="1">
    <citation type="journal article" date="2022" name="Hortic Res">
        <title>A haplotype resolved chromosomal level avocado genome allows analysis of novel avocado genes.</title>
        <authorList>
            <person name="Nath O."/>
            <person name="Fletcher S.J."/>
            <person name="Hayward A."/>
            <person name="Shaw L.M."/>
            <person name="Masouleh A.K."/>
            <person name="Furtado A."/>
            <person name="Henry R.J."/>
            <person name="Mitter N."/>
        </authorList>
    </citation>
    <scope>NUCLEOTIDE SEQUENCE [LARGE SCALE GENOMIC DNA]</scope>
    <source>
        <strain evidence="2">cv. Hass</strain>
    </source>
</reference>
<dbReference type="EMBL" id="CM056813">
    <property type="protein sequence ID" value="KAJ8639149.1"/>
    <property type="molecule type" value="Genomic_DNA"/>
</dbReference>
<dbReference type="Proteomes" id="UP001234297">
    <property type="component" value="Chromosome 5"/>
</dbReference>
<gene>
    <name evidence="1" type="ORF">MRB53_015843</name>
</gene>
<evidence type="ECO:0000313" key="2">
    <source>
        <dbReference type="Proteomes" id="UP001234297"/>
    </source>
</evidence>
<evidence type="ECO:0000313" key="1">
    <source>
        <dbReference type="EMBL" id="KAJ8639149.1"/>
    </source>
</evidence>
<comment type="caution">
    <text evidence="1">The sequence shown here is derived from an EMBL/GenBank/DDBJ whole genome shotgun (WGS) entry which is preliminary data.</text>
</comment>
<keyword evidence="2" id="KW-1185">Reference proteome</keyword>
<organism evidence="1 2">
    <name type="scientific">Persea americana</name>
    <name type="common">Avocado</name>
    <dbReference type="NCBI Taxonomy" id="3435"/>
    <lineage>
        <taxon>Eukaryota</taxon>
        <taxon>Viridiplantae</taxon>
        <taxon>Streptophyta</taxon>
        <taxon>Embryophyta</taxon>
        <taxon>Tracheophyta</taxon>
        <taxon>Spermatophyta</taxon>
        <taxon>Magnoliopsida</taxon>
        <taxon>Magnoliidae</taxon>
        <taxon>Laurales</taxon>
        <taxon>Lauraceae</taxon>
        <taxon>Persea</taxon>
    </lineage>
</organism>
<proteinExistence type="predicted"/>
<accession>A0ACC2M1G7</accession>
<name>A0ACC2M1G7_PERAE</name>
<sequence length="211" mass="22846">MIFQANCAVNALAHLAFTSLTLFSFSLPHHNFALLREDSGCWLQPWTQATEGAIRELENEITAATEAETLVEWKSSLTTSGFLSSWSVSNATNLCHWTGITCYATGSAVKIILPASNLTGTLDEFDFASLANLTQLNLNLNLLVGAIPSNISALSKLTHLDLSGNNFTQPIPSTIGHLSELLDLRLYNNSLSGVSLTSFSIFKSYTTLISD</sequence>
<protein>
    <submittedName>
        <fullName evidence="1">Uncharacterized protein</fullName>
    </submittedName>
</protein>